<comment type="caution">
    <text evidence="14">The sequence shown here is derived from an EMBL/GenBank/DDBJ whole genome shotgun (WGS) entry which is preliminary data.</text>
</comment>
<protein>
    <submittedName>
        <fullName evidence="14">Protein PHOTOPERIOD-INDEPENDENT EARLY FLOWERING 1</fullName>
    </submittedName>
</protein>
<dbReference type="GO" id="GO:0000812">
    <property type="term" value="C:Swr1 complex"/>
    <property type="evidence" value="ECO:0007669"/>
    <property type="project" value="TreeGrafter"/>
</dbReference>
<dbReference type="OrthoDB" id="372624at2759"/>
<feature type="region of interest" description="Disordered" evidence="10">
    <location>
        <begin position="408"/>
        <end position="436"/>
    </location>
</feature>
<feature type="compositionally biased region" description="Polar residues" evidence="10">
    <location>
        <begin position="2404"/>
        <end position="2416"/>
    </location>
</feature>
<dbReference type="PROSITE" id="PS51194">
    <property type="entry name" value="HELICASE_CTER"/>
    <property type="match status" value="1"/>
</dbReference>
<feature type="region of interest" description="Disordered" evidence="10">
    <location>
        <begin position="2267"/>
        <end position="2296"/>
    </location>
</feature>
<feature type="region of interest" description="Disordered" evidence="10">
    <location>
        <begin position="1635"/>
        <end position="1714"/>
    </location>
</feature>
<dbReference type="SMART" id="SM00490">
    <property type="entry name" value="HELICc"/>
    <property type="match status" value="1"/>
</dbReference>
<feature type="compositionally biased region" description="Basic and acidic residues" evidence="10">
    <location>
        <begin position="583"/>
        <end position="643"/>
    </location>
</feature>
<dbReference type="SMART" id="SM00573">
    <property type="entry name" value="HSA"/>
    <property type="match status" value="1"/>
</dbReference>
<dbReference type="PANTHER" id="PTHR45685:SF1">
    <property type="entry name" value="HELICASE SRCAP"/>
    <property type="match status" value="1"/>
</dbReference>
<evidence type="ECO:0000256" key="4">
    <source>
        <dbReference type="ARBA" id="ARBA00022801"/>
    </source>
</evidence>
<keyword evidence="6" id="KW-0067">ATP-binding</keyword>
<feature type="compositionally biased region" description="Basic and acidic residues" evidence="10">
    <location>
        <begin position="1554"/>
        <end position="1566"/>
    </location>
</feature>
<feature type="compositionally biased region" description="Basic and acidic residues" evidence="10">
    <location>
        <begin position="664"/>
        <end position="678"/>
    </location>
</feature>
<dbReference type="SUPFAM" id="SSF52540">
    <property type="entry name" value="P-loop containing nucleoside triphosphate hydrolases"/>
    <property type="match status" value="2"/>
</dbReference>
<dbReference type="PROSITE" id="PS51192">
    <property type="entry name" value="HELICASE_ATP_BIND_1"/>
    <property type="match status" value="1"/>
</dbReference>
<evidence type="ECO:0000313" key="15">
    <source>
        <dbReference type="Proteomes" id="UP000324585"/>
    </source>
</evidence>
<dbReference type="GO" id="GO:0005524">
    <property type="term" value="F:ATP binding"/>
    <property type="evidence" value="ECO:0007669"/>
    <property type="project" value="UniProtKB-KW"/>
</dbReference>
<accession>A0A5J4YNV4</accession>
<keyword evidence="7" id="KW-0156">Chromatin regulator</keyword>
<feature type="region of interest" description="Disordered" evidence="10">
    <location>
        <begin position="2356"/>
        <end position="2520"/>
    </location>
</feature>
<dbReference type="Pfam" id="PF00176">
    <property type="entry name" value="SNF2-rel_dom"/>
    <property type="match status" value="1"/>
</dbReference>
<dbReference type="CDD" id="cd18793">
    <property type="entry name" value="SF2_C_SNF"/>
    <property type="match status" value="1"/>
</dbReference>
<feature type="compositionally biased region" description="Low complexity" evidence="10">
    <location>
        <begin position="1895"/>
        <end position="1918"/>
    </location>
</feature>
<dbReference type="Pfam" id="PF00271">
    <property type="entry name" value="Helicase_C"/>
    <property type="match status" value="1"/>
</dbReference>
<gene>
    <name evidence="14" type="ORF">FVE85_9147</name>
</gene>
<feature type="compositionally biased region" description="Polar residues" evidence="10">
    <location>
        <begin position="2481"/>
        <end position="2503"/>
    </location>
</feature>
<feature type="compositionally biased region" description="Low complexity" evidence="10">
    <location>
        <begin position="2418"/>
        <end position="2451"/>
    </location>
</feature>
<feature type="region of interest" description="Disordered" evidence="10">
    <location>
        <begin position="456"/>
        <end position="479"/>
    </location>
</feature>
<evidence type="ECO:0000256" key="8">
    <source>
        <dbReference type="ARBA" id="ARBA00023125"/>
    </source>
</evidence>
<dbReference type="Pfam" id="PF07529">
    <property type="entry name" value="HSA"/>
    <property type="match status" value="1"/>
</dbReference>
<feature type="region of interest" description="Disordered" evidence="10">
    <location>
        <begin position="1"/>
        <end position="50"/>
    </location>
</feature>
<feature type="domain" description="Helicase ATP-binding" evidence="11">
    <location>
        <begin position="744"/>
        <end position="909"/>
    </location>
</feature>
<evidence type="ECO:0000256" key="9">
    <source>
        <dbReference type="ARBA" id="ARBA00023242"/>
    </source>
</evidence>
<dbReference type="InterPro" id="IPR049730">
    <property type="entry name" value="SNF2/RAD54-like_C"/>
</dbReference>
<dbReference type="Gene3D" id="3.40.50.300">
    <property type="entry name" value="P-loop containing nucleotide triphosphate hydrolases"/>
    <property type="match status" value="1"/>
</dbReference>
<feature type="compositionally biased region" description="Gly residues" evidence="10">
    <location>
        <begin position="2452"/>
        <end position="2464"/>
    </location>
</feature>
<sequence>MDEHTDQQNTGASARHSDSADRRTFEPLPLPQHASGADAAQADHQVQTDASKAELELQEAGRHFGDDDQNNNSASLHGAALAERVVVKLAEVSVQASGELERSEFVLKQLGMRRMARLAARRAEQRMLAYHAAASARAADNEVEEDALKARAIMPGEKSVQRIPDVSLSSVRLLADANDTNLTLEQRLIMVKASEINKRNAALARERLPPQPVPPRAKTHWDYVLDEMSWMSTDYREEFKWRNSARRRVNKAVAKYFDEEDERRAREIRELHVQRRRTAAGVARHVRKFWAQVQELVRFKAALEQEQVQKRVREQELDALLDQTVAFSSKIADNLNPLKHEPLRQAAKRSQTSRGGGDVCEDQSSSNSNNSSNSSSSTSAMNVSDDYEAPVDEDAMMDDEATMQEAEQYDIEQEEQGNGVAGDVSRRRKEETAQLEHEAEMTVEELLRVQGIDPDTYLQHSKDKGGLRTAKSDASVPRSVQRAERAIAPLSQDITQTKRSGRTVRRTEAVAALGVAGGSSDRSGAGEKVGSESKSGSESVAKNGVDLAGVGEDPEYTASEDGAMTDDEQTMQVEEETAAMHAQQEDKDLNIERENELEHLARESEVPLEQLLKEYLMHGEPDSSDDERAASSDGRSGGEREATGTDQDDESGPEIGESTSMLIAHRELGKNGKKKTEECAPPNEEGTDMPDSKKDQFGNSSTADIGEQLRQIAEEREIGVTRLPSELLRGSLRSYQHVGLDWLVALYNNHLNGILADEMGLGKTIMTIALLCWLAVEQHHWGPHLIVVPTSVMLNWEVELKKFAPGLKVLTYFGSMRERKLKRQGWSKHNAFHVCITSYQLAVNDAAIFRRKKWTYLVLDEAQNIKNFASLRWQTLMTFKTRRRLLLTGTPLQNSVMELWSLMHFLMPDIFNSHSEFKAWFSSPLNENIDVESADDCDGAAAAAAAERKQKVALVVKRLHGVLRPFMLRRLKSHVERGLPPKREQLVRCTLSKRQRLLYEDFVSRADTKAALASGNAMSVMNVLLQLRKVCNHPDLFEPRPIVSPFVQRALFYPIPRQAVLALAQKDESYRALPLFLPNYGFDLAAKEASEHVLFRADSAELREISASCASAADAMEAEAKQLSKSVNGKSTFTSLLPSVSSSAAPVDASSEQEDEVRAAVLSGPQLLEHAQDVATGFSAAILHNLALLTRLRGSPHASGAIYGQHLIEAVSIPLKVSSVYDSDIHGDQSDSVWDVMLPRMEVRAEQARIVSEKFGTCVTLVRAPIVECRMMRDYDSAVTVSHARTNQVQALRNALDPYVSLFRAQQVRSEMALPDARLIQWDCGKLQALAELLRNLHAGGHRCLIFSQMTRVLDVLETFLNLYGWRYLRLDGATRTDNRQRLVERFNTDAKLFCMILSTRSGGVGLNLTGADSVIFYDSDWNPAIDAQAQDRAHRIGQTRPVTVYRLVTDRTVEWNIMHKAQQKRNLESLVISDAGFTTDNYASAALEFQSRGTIASLSRNDSEFRGLPDFDSTGSGDNVLARLARMDVDADLDAGQEELARQMRENALREKEQFKDDFEGEDRPAGNAPGSTHRDAGKSISGDKQAKVGQHREPEQEPEDAVRITGLLNAIQKYAIRYVETFGLDVDSYRSMSRKGTLKRVRDGGGPIAGESALTGEMEEAERSEASDDEDEVRSGQHGAKSLAKGEARHKRRKHRSGDQLNGSENNHAVASEWKGNDDLVYEIDVSDRATRTDYLKARTDPVVRKGGKDESAGAHSVHGTHQLNLFLPLRDGGPEEMVGFTLSCPSPAAVGSYGVSSGSHYFVYCHHGLGYGRYGTVSAEDAAFFRHAYARLSRMPHLATSVQRETAARRMVALAKRDAKVGAASSHNVAPIQGNPAQEGAPRRELVPSTQGHVHGTSGVSGASGASTSSSLKSANSNGAMLGISSVKGLKGPAGSSILKSSRASAPWTEQEDRALVYRVLLANPPLSMPVAAHMIGLWNGDRVRGTFNCVTTPNSGIVSGVRAAAGRGGTGTRTAAECEERLRVLHQHLMDRREWAPDAVIAALHRNTGQTATSSGIASKEQLHQRDELIPAIFARLLPSTMPKHMIPASMLLLDTGGEQHQKAPLVAHDSHADAKAAMEANSAIVKVADPTDSKVSVAVVSRHAAAQFQAQNENASSPMHLHRPGFKVDECASRRRVLSKSGSYPEHRLKALKASIASAAYVASQAAAATGFGGVYAAHFAQEHRGMRPGIVGAAAAGGPLQPPKALDATVGGMTQRTSSEVAARAGVGASPGTSAPLKRPGIMGSSGSGSGQLVPSVRASVLPGATGGANAAAAMKVPPLNGTAKGAKTVKAGAAGSSVSKKRAISDISKAGAAGGGNSTVPSTLASGGVGGKGNSGKMQGKSAGQAAELPSAAKMHLQSQTNNNLQATSHAAGTKNAASSSAGSAPSPVGQPLVSGSHPSAASATGGGSATGVGKGGSAPAAGASLASESANAITSPNAMASLPGSTKAATVQKPTGPNGRVVKKTEANDTTK</sequence>
<feature type="compositionally biased region" description="Basic and acidic residues" evidence="10">
    <location>
        <begin position="1586"/>
        <end position="1597"/>
    </location>
</feature>
<dbReference type="PANTHER" id="PTHR45685">
    <property type="entry name" value="HELICASE SRCAP-RELATED"/>
    <property type="match status" value="1"/>
</dbReference>
<dbReference type="GO" id="GO:0004386">
    <property type="term" value="F:helicase activity"/>
    <property type="evidence" value="ECO:0007669"/>
    <property type="project" value="UniProtKB-KW"/>
</dbReference>
<keyword evidence="4" id="KW-0378">Hydrolase</keyword>
<feature type="region of interest" description="Disordered" evidence="10">
    <location>
        <begin position="514"/>
        <end position="704"/>
    </location>
</feature>
<keyword evidence="9" id="KW-0539">Nucleus</keyword>
<evidence type="ECO:0000259" key="12">
    <source>
        <dbReference type="PROSITE" id="PS51194"/>
    </source>
</evidence>
<evidence type="ECO:0000259" key="13">
    <source>
        <dbReference type="PROSITE" id="PS51204"/>
    </source>
</evidence>
<feature type="region of interest" description="Disordered" evidence="10">
    <location>
        <begin position="1867"/>
        <end position="1918"/>
    </location>
</feature>
<dbReference type="InterPro" id="IPR038718">
    <property type="entry name" value="SNF2-like_sf"/>
</dbReference>
<evidence type="ECO:0000256" key="3">
    <source>
        <dbReference type="ARBA" id="ARBA00022741"/>
    </source>
</evidence>
<dbReference type="Gene3D" id="1.20.120.850">
    <property type="entry name" value="SWI2/SNF2 ATPases, N-terminal domain"/>
    <property type="match status" value="1"/>
</dbReference>
<feature type="compositionally biased region" description="Acidic residues" evidence="10">
    <location>
        <begin position="563"/>
        <end position="577"/>
    </location>
</feature>
<keyword evidence="8" id="KW-0238">DNA-binding</keyword>
<evidence type="ECO:0000256" key="7">
    <source>
        <dbReference type="ARBA" id="ARBA00022853"/>
    </source>
</evidence>
<dbReference type="EMBL" id="VRMN01000008">
    <property type="protein sequence ID" value="KAA8492875.1"/>
    <property type="molecule type" value="Genomic_DNA"/>
</dbReference>
<keyword evidence="3" id="KW-0547">Nucleotide-binding</keyword>
<feature type="compositionally biased region" description="Basic and acidic residues" evidence="10">
    <location>
        <begin position="2511"/>
        <end position="2520"/>
    </location>
</feature>
<dbReference type="Proteomes" id="UP000324585">
    <property type="component" value="Unassembled WGS sequence"/>
</dbReference>
<evidence type="ECO:0000256" key="5">
    <source>
        <dbReference type="ARBA" id="ARBA00022806"/>
    </source>
</evidence>
<evidence type="ECO:0000256" key="6">
    <source>
        <dbReference type="ARBA" id="ARBA00022840"/>
    </source>
</evidence>
<dbReference type="FunFam" id="3.40.50.10810:FF:000005">
    <property type="entry name" value="Photoperiod-independent early flowering 1"/>
    <property type="match status" value="1"/>
</dbReference>
<dbReference type="InterPro" id="IPR014001">
    <property type="entry name" value="Helicase_ATP-bd"/>
</dbReference>
<keyword evidence="15" id="KW-1185">Reference proteome</keyword>
<dbReference type="InterPro" id="IPR014012">
    <property type="entry name" value="HSA_dom"/>
</dbReference>
<feature type="domain" description="Helicase C-terminal" evidence="12">
    <location>
        <begin position="1329"/>
        <end position="1479"/>
    </location>
</feature>
<organism evidence="14 15">
    <name type="scientific">Porphyridium purpureum</name>
    <name type="common">Red alga</name>
    <name type="synonym">Porphyridium cruentum</name>
    <dbReference type="NCBI Taxonomy" id="35688"/>
    <lineage>
        <taxon>Eukaryota</taxon>
        <taxon>Rhodophyta</taxon>
        <taxon>Bangiophyceae</taxon>
        <taxon>Porphyridiales</taxon>
        <taxon>Porphyridiaceae</taxon>
        <taxon>Porphyridium</taxon>
    </lineage>
</organism>
<dbReference type="InterPro" id="IPR000330">
    <property type="entry name" value="SNF2_N"/>
</dbReference>
<evidence type="ECO:0000256" key="1">
    <source>
        <dbReference type="ARBA" id="ARBA00004123"/>
    </source>
</evidence>
<feature type="compositionally biased region" description="Polar residues" evidence="10">
    <location>
        <begin position="1701"/>
        <end position="1711"/>
    </location>
</feature>
<dbReference type="CDD" id="cd18003">
    <property type="entry name" value="DEXQc_SRCAP"/>
    <property type="match status" value="1"/>
</dbReference>
<dbReference type="InterPro" id="IPR001650">
    <property type="entry name" value="Helicase_C-like"/>
</dbReference>
<evidence type="ECO:0000256" key="2">
    <source>
        <dbReference type="ARBA" id="ARBA00009220"/>
    </source>
</evidence>
<feature type="compositionally biased region" description="Low complexity" evidence="10">
    <location>
        <begin position="2465"/>
        <end position="2480"/>
    </location>
</feature>
<feature type="compositionally biased region" description="Basic and acidic residues" evidence="10">
    <location>
        <begin position="15"/>
        <end position="25"/>
    </location>
</feature>
<dbReference type="SMART" id="SM00487">
    <property type="entry name" value="DEXDc"/>
    <property type="match status" value="1"/>
</dbReference>
<dbReference type="PROSITE" id="PS51204">
    <property type="entry name" value="HSA"/>
    <property type="match status" value="1"/>
</dbReference>
<keyword evidence="5" id="KW-0347">Helicase</keyword>
<dbReference type="Gene3D" id="3.40.50.10810">
    <property type="entry name" value="Tandem AAA-ATPase domain"/>
    <property type="match status" value="1"/>
</dbReference>
<feature type="region of interest" description="Disordered" evidence="10">
    <location>
        <begin position="338"/>
        <end position="383"/>
    </location>
</feature>
<reference evidence="15" key="1">
    <citation type="journal article" date="2019" name="Nat. Commun.">
        <title>Expansion of phycobilisome linker gene families in mesophilic red algae.</title>
        <authorList>
            <person name="Lee J."/>
            <person name="Kim D."/>
            <person name="Bhattacharya D."/>
            <person name="Yoon H.S."/>
        </authorList>
    </citation>
    <scope>NUCLEOTIDE SEQUENCE [LARGE SCALE GENOMIC DNA]</scope>
    <source>
        <strain evidence="15">CCMP 1328</strain>
    </source>
</reference>
<evidence type="ECO:0000313" key="14">
    <source>
        <dbReference type="EMBL" id="KAA8492875.1"/>
    </source>
</evidence>
<dbReference type="GO" id="GO:0006338">
    <property type="term" value="P:chromatin remodeling"/>
    <property type="evidence" value="ECO:0007669"/>
    <property type="project" value="TreeGrafter"/>
</dbReference>
<dbReference type="GO" id="GO:0016887">
    <property type="term" value="F:ATP hydrolysis activity"/>
    <property type="evidence" value="ECO:0007669"/>
    <property type="project" value="TreeGrafter"/>
</dbReference>
<dbReference type="InterPro" id="IPR050520">
    <property type="entry name" value="INO80/SWR1_helicase"/>
</dbReference>
<feature type="region of interest" description="Disordered" evidence="10">
    <location>
        <begin position="1554"/>
        <end position="1603"/>
    </location>
</feature>
<feature type="compositionally biased region" description="Low complexity" evidence="10">
    <location>
        <begin position="364"/>
        <end position="379"/>
    </location>
</feature>
<dbReference type="GO" id="GO:0003677">
    <property type="term" value="F:DNA binding"/>
    <property type="evidence" value="ECO:0007669"/>
    <property type="project" value="UniProtKB-KW"/>
</dbReference>
<dbReference type="InterPro" id="IPR027417">
    <property type="entry name" value="P-loop_NTPase"/>
</dbReference>
<evidence type="ECO:0000256" key="10">
    <source>
        <dbReference type="SAM" id="MobiDB-lite"/>
    </source>
</evidence>
<feature type="compositionally biased region" description="Low complexity" evidence="10">
    <location>
        <begin position="526"/>
        <end position="542"/>
    </location>
</feature>
<comment type="similarity">
    <text evidence="2">Belongs to the SNF2/RAD54 helicase family. SWR1 subfamily.</text>
</comment>
<dbReference type="GO" id="GO:0042393">
    <property type="term" value="F:histone binding"/>
    <property type="evidence" value="ECO:0007669"/>
    <property type="project" value="TreeGrafter"/>
</dbReference>
<comment type="subcellular location">
    <subcellularLocation>
        <location evidence="1">Nucleus</location>
    </subcellularLocation>
</comment>
<proteinExistence type="inferred from homology"/>
<name>A0A5J4YNV4_PORPP</name>
<evidence type="ECO:0000259" key="11">
    <source>
        <dbReference type="PROSITE" id="PS51192"/>
    </source>
</evidence>
<feature type="compositionally biased region" description="Basic and acidic residues" evidence="10">
    <location>
        <begin position="424"/>
        <end position="436"/>
    </location>
</feature>
<feature type="domain" description="HSA" evidence="13">
    <location>
        <begin position="208"/>
        <end position="280"/>
    </location>
</feature>